<dbReference type="SUPFAM" id="SSF47336">
    <property type="entry name" value="ACP-like"/>
    <property type="match status" value="1"/>
</dbReference>
<dbReference type="SUPFAM" id="SSF53474">
    <property type="entry name" value="alpha/beta-Hydrolases"/>
    <property type="match status" value="1"/>
</dbReference>
<dbReference type="PANTHER" id="PTHR45527">
    <property type="entry name" value="NONRIBOSOMAL PEPTIDE SYNTHETASE"/>
    <property type="match status" value="1"/>
</dbReference>
<dbReference type="Gene3D" id="3.30.300.30">
    <property type="match status" value="1"/>
</dbReference>
<evidence type="ECO:0000313" key="5">
    <source>
        <dbReference type="EMBL" id="MBM9466728.1"/>
    </source>
</evidence>
<protein>
    <submittedName>
        <fullName evidence="5">Alpha/beta fold hydrolase</fullName>
    </submittedName>
</protein>
<dbReference type="InterPro" id="IPR020806">
    <property type="entry name" value="PKS_PP-bd"/>
</dbReference>
<dbReference type="Gene3D" id="3.40.50.1820">
    <property type="entry name" value="alpha/beta hydrolase"/>
    <property type="match status" value="1"/>
</dbReference>
<dbReference type="AlphaFoldDB" id="A0A938YF93"/>
<dbReference type="GO" id="GO:0044550">
    <property type="term" value="P:secondary metabolite biosynthetic process"/>
    <property type="evidence" value="ECO:0007669"/>
    <property type="project" value="TreeGrafter"/>
</dbReference>
<dbReference type="SUPFAM" id="SSF56801">
    <property type="entry name" value="Acetyl-CoA synthetase-like"/>
    <property type="match status" value="1"/>
</dbReference>
<dbReference type="GO" id="GO:0016787">
    <property type="term" value="F:hydrolase activity"/>
    <property type="evidence" value="ECO:0007669"/>
    <property type="project" value="UniProtKB-KW"/>
</dbReference>
<evidence type="ECO:0000259" key="4">
    <source>
        <dbReference type="PROSITE" id="PS50075"/>
    </source>
</evidence>
<evidence type="ECO:0000256" key="1">
    <source>
        <dbReference type="ARBA" id="ARBA00001957"/>
    </source>
</evidence>
<gene>
    <name evidence="5" type="ORF">JL106_05455</name>
</gene>
<dbReference type="Pfam" id="PF00501">
    <property type="entry name" value="AMP-binding"/>
    <property type="match status" value="1"/>
</dbReference>
<dbReference type="Pfam" id="PF13193">
    <property type="entry name" value="AMP-binding_C"/>
    <property type="match status" value="1"/>
</dbReference>
<dbReference type="Pfam" id="PF00550">
    <property type="entry name" value="PP-binding"/>
    <property type="match status" value="1"/>
</dbReference>
<dbReference type="EMBL" id="JAERWK010000008">
    <property type="protein sequence ID" value="MBM9466728.1"/>
    <property type="molecule type" value="Genomic_DNA"/>
</dbReference>
<reference evidence="5" key="1">
    <citation type="submission" date="2021-01" db="EMBL/GenBank/DDBJ databases">
        <title>YIM 132084 draft genome.</title>
        <authorList>
            <person name="An D."/>
        </authorList>
    </citation>
    <scope>NUCLEOTIDE SEQUENCE</scope>
    <source>
        <strain evidence="5">YIM 132084</strain>
    </source>
</reference>
<proteinExistence type="predicted"/>
<dbReference type="InterPro" id="IPR029058">
    <property type="entry name" value="AB_hydrolase_fold"/>
</dbReference>
<dbReference type="Gene3D" id="1.10.1200.10">
    <property type="entry name" value="ACP-like"/>
    <property type="match status" value="1"/>
</dbReference>
<dbReference type="GO" id="GO:0005737">
    <property type="term" value="C:cytoplasm"/>
    <property type="evidence" value="ECO:0007669"/>
    <property type="project" value="TreeGrafter"/>
</dbReference>
<dbReference type="SMART" id="SM00823">
    <property type="entry name" value="PKS_PP"/>
    <property type="match status" value="1"/>
</dbReference>
<dbReference type="PROSITE" id="PS50075">
    <property type="entry name" value="CARRIER"/>
    <property type="match status" value="1"/>
</dbReference>
<dbReference type="PANTHER" id="PTHR45527:SF1">
    <property type="entry name" value="FATTY ACID SYNTHASE"/>
    <property type="match status" value="1"/>
</dbReference>
<dbReference type="InterPro" id="IPR025110">
    <property type="entry name" value="AMP-bd_C"/>
</dbReference>
<dbReference type="Pfam" id="PF00975">
    <property type="entry name" value="Thioesterase"/>
    <property type="match status" value="1"/>
</dbReference>
<organism evidence="5 6">
    <name type="scientific">Nakamurella leprariae</name>
    <dbReference type="NCBI Taxonomy" id="2803911"/>
    <lineage>
        <taxon>Bacteria</taxon>
        <taxon>Bacillati</taxon>
        <taxon>Actinomycetota</taxon>
        <taxon>Actinomycetes</taxon>
        <taxon>Nakamurellales</taxon>
        <taxon>Nakamurellaceae</taxon>
        <taxon>Nakamurella</taxon>
    </lineage>
</organism>
<dbReference type="InterPro" id="IPR009081">
    <property type="entry name" value="PP-bd_ACP"/>
</dbReference>
<keyword evidence="5" id="KW-0378">Hydrolase</keyword>
<dbReference type="InterPro" id="IPR042099">
    <property type="entry name" value="ANL_N_sf"/>
</dbReference>
<accession>A0A938YF93</accession>
<keyword evidence="2" id="KW-0596">Phosphopantetheine</keyword>
<dbReference type="PROSITE" id="PS00455">
    <property type="entry name" value="AMP_BINDING"/>
    <property type="match status" value="1"/>
</dbReference>
<name>A0A938YF93_9ACTN</name>
<dbReference type="InterPro" id="IPR000873">
    <property type="entry name" value="AMP-dep_synth/lig_dom"/>
</dbReference>
<comment type="caution">
    <text evidence="5">The sequence shown here is derived from an EMBL/GenBank/DDBJ whole genome shotgun (WGS) entry which is preliminary data.</text>
</comment>
<comment type="cofactor">
    <cofactor evidence="1">
        <name>pantetheine 4'-phosphate</name>
        <dbReference type="ChEBI" id="CHEBI:47942"/>
    </cofactor>
</comment>
<evidence type="ECO:0000256" key="2">
    <source>
        <dbReference type="ARBA" id="ARBA00022450"/>
    </source>
</evidence>
<keyword evidence="6" id="KW-1185">Reference proteome</keyword>
<feature type="domain" description="Carrier" evidence="4">
    <location>
        <begin position="527"/>
        <end position="602"/>
    </location>
</feature>
<evidence type="ECO:0000256" key="3">
    <source>
        <dbReference type="ARBA" id="ARBA00022553"/>
    </source>
</evidence>
<dbReference type="RefSeq" id="WP_205259695.1">
    <property type="nucleotide sequence ID" value="NZ_JAERWK010000008.1"/>
</dbReference>
<dbReference type="Gene3D" id="3.40.50.12780">
    <property type="entry name" value="N-terminal domain of ligase-like"/>
    <property type="match status" value="1"/>
</dbReference>
<dbReference type="InterPro" id="IPR001031">
    <property type="entry name" value="Thioesterase"/>
</dbReference>
<dbReference type="InterPro" id="IPR045851">
    <property type="entry name" value="AMP-bd_C_sf"/>
</dbReference>
<sequence>MTTLVDDRPLLTPLTVPGGERSVAQRWKAVVAAVPDRTALVSDGAHYSFAEADRRSDRLAALLLPRLPAGNDPIALAMGHDADTVVAVLAVIKTGRPLVILDAHMPAERLRVIAGLARATAVLTDPARAELARSLGEPVELVVDTTELLAASGTVPPPPLPERDYGDTVAIIFTSGSTGLPKGVVNTNGQSLNDGLFLRVGLELTSDDRMALVFPLSFLAGYATAIGALLTGAAVHCFDPREAGLGGFARWLIDERITVLSCTPHLLRSATGALEPGQTLESLRVVCTAGEAIHGRDVAAVRPFLSPDATYVNMTGSSEIGSLSSFAIRPGDEIPNGSVPAGIAAPNKRFHVVLDDGTVAPDGVPGHLVVTSEYLSAGYMTSAELTAEKFGVDSHGERFHLQGDLARIDNGILMLLGRDDAAVKVRGYFVEPAEIESAILDSPAVRETVVLAVTDDAHPTYLVAYVVPDPRAATESVAALRRRLRERLPEFMVPAVIVPMTALPRNERGKVERRALPAAPERAIGAPPATQWEKVVADLWGEVLGLDEISLDDDFMALGADSLTAEEMLARAGDRFSVSLVTSDLLEAPTLREFSHRVSLGSASLPSHPDVVSLGGRGTATPVFCFAGGGALALGFAPIARHFGDRPVYAFQSHGLERRAVPDRTVEAAADRALQLMRVIQPAGPYLVVGHSFGGLVALEVARRLRDAGQEVALVGLLDTFLLTGLTVQDATEAAQIAQGAMVPQRLDTPPGRFAGGFQALDGLLRRVLPDGVPHLPEWGRHARAKVAGVITFDGQRQFDAHFDHTVKVARRYQPKPYDGAALLITAENNPQGAATWAPVLTGRLEVRDMPCEHSSMIREPHAAQVAAHLAAEIDALGL</sequence>
<dbReference type="GO" id="GO:0043041">
    <property type="term" value="P:amino acid activation for nonribosomal peptide biosynthetic process"/>
    <property type="evidence" value="ECO:0007669"/>
    <property type="project" value="TreeGrafter"/>
</dbReference>
<dbReference type="InterPro" id="IPR020802">
    <property type="entry name" value="TesA-like"/>
</dbReference>
<dbReference type="SMART" id="SM00824">
    <property type="entry name" value="PKS_TE"/>
    <property type="match status" value="1"/>
</dbReference>
<dbReference type="InterPro" id="IPR036736">
    <property type="entry name" value="ACP-like_sf"/>
</dbReference>
<keyword evidence="3" id="KW-0597">Phosphoprotein</keyword>
<dbReference type="GO" id="GO:0031177">
    <property type="term" value="F:phosphopantetheine binding"/>
    <property type="evidence" value="ECO:0007669"/>
    <property type="project" value="InterPro"/>
</dbReference>
<dbReference type="InterPro" id="IPR020845">
    <property type="entry name" value="AMP-binding_CS"/>
</dbReference>
<evidence type="ECO:0000313" key="6">
    <source>
        <dbReference type="Proteomes" id="UP000663792"/>
    </source>
</evidence>
<dbReference type="Proteomes" id="UP000663792">
    <property type="component" value="Unassembled WGS sequence"/>
</dbReference>